<dbReference type="AlphaFoldDB" id="A0A158CLP8"/>
<evidence type="ECO:0000313" key="2">
    <source>
        <dbReference type="Proteomes" id="UP000054870"/>
    </source>
</evidence>
<proteinExistence type="predicted"/>
<organism evidence="1 2">
    <name type="scientific">Caballeronia catudaia</name>
    <dbReference type="NCBI Taxonomy" id="1777136"/>
    <lineage>
        <taxon>Bacteria</taxon>
        <taxon>Pseudomonadati</taxon>
        <taxon>Pseudomonadota</taxon>
        <taxon>Betaproteobacteria</taxon>
        <taxon>Burkholderiales</taxon>
        <taxon>Burkholderiaceae</taxon>
        <taxon>Caballeronia</taxon>
    </lineage>
</organism>
<dbReference type="Proteomes" id="UP000054870">
    <property type="component" value="Unassembled WGS sequence"/>
</dbReference>
<dbReference type="RefSeq" id="WP_143746510.1">
    <property type="nucleotide sequence ID" value="NZ_FCOF02000034.1"/>
</dbReference>
<accession>A0A158CLP8</accession>
<protein>
    <submittedName>
        <fullName evidence="1">Uncharacterized protein</fullName>
    </submittedName>
</protein>
<reference evidence="1" key="1">
    <citation type="submission" date="2016-01" db="EMBL/GenBank/DDBJ databases">
        <authorList>
            <person name="Peeters C."/>
        </authorList>
    </citation>
    <scope>NUCLEOTIDE SEQUENCE [LARGE SCALE GENOMIC DNA]</scope>
    <source>
        <strain evidence="1">LMG 29318</strain>
    </source>
</reference>
<gene>
    <name evidence="1" type="ORF">AWB75_05390</name>
</gene>
<sequence length="77" mass="9267">MRTAVPDKNVRKLLQRYPEFEVTRTDHHVRVRHRISRDFIIISLTPSDWRSLRKVERDLAHLEAGMGYLRRSALRRS</sequence>
<evidence type="ECO:0000313" key="1">
    <source>
        <dbReference type="EMBL" id="SAK83313.1"/>
    </source>
</evidence>
<name>A0A158CLP8_9BURK</name>
<dbReference type="OrthoDB" id="9912805at2"/>
<comment type="caution">
    <text evidence="1">The sequence shown here is derived from an EMBL/GenBank/DDBJ whole genome shotgun (WGS) entry which is preliminary data.</text>
</comment>
<dbReference type="EMBL" id="FCOF02000034">
    <property type="protein sequence ID" value="SAK83313.1"/>
    <property type="molecule type" value="Genomic_DNA"/>
</dbReference>
<keyword evidence="2" id="KW-1185">Reference proteome</keyword>